<keyword evidence="1" id="KW-0175">Coiled coil</keyword>
<evidence type="ECO:0000256" key="1">
    <source>
        <dbReference type="SAM" id="Coils"/>
    </source>
</evidence>
<dbReference type="AlphaFoldDB" id="A0A9D5DGN0"/>
<sequence>MSSITIEDLSEIEDDNIRQLAKVIMKGNLHEPSESRYINEILNSSGEQLNQKAQHLTQSIKEKARKLQEVTEELQLMNISLHELDSPKTLKKMTLKELKQHCASLRSIMSSYIDSFNRQTTTI</sequence>
<reference evidence="2" key="1">
    <citation type="submission" date="2022-10" db="EMBL/GenBank/DDBJ databases">
        <title>Adaptive evolution leads to modifications in subtelomeric GC content in a zoonotic Cryptosporidium species.</title>
        <authorList>
            <person name="Li J."/>
            <person name="Feng Y."/>
            <person name="Xiao L."/>
        </authorList>
    </citation>
    <scope>NUCLEOTIDE SEQUENCE</scope>
    <source>
        <strain evidence="2">33844</strain>
    </source>
</reference>
<feature type="coiled-coil region" evidence="1">
    <location>
        <begin position="53"/>
        <end position="80"/>
    </location>
</feature>
<dbReference type="OrthoDB" id="342556at2759"/>
<dbReference type="EMBL" id="JAPCXC010000036">
    <property type="protein sequence ID" value="KAJ1609199.1"/>
    <property type="molecule type" value="Genomic_DNA"/>
</dbReference>
<proteinExistence type="predicted"/>
<name>A0A9D5DGN0_9CRYT</name>
<gene>
    <name evidence="2" type="ORF">OJ253_1633</name>
</gene>
<evidence type="ECO:0000313" key="2">
    <source>
        <dbReference type="EMBL" id="KAJ1609199.1"/>
    </source>
</evidence>
<accession>A0A9D5DGN0</accession>
<comment type="caution">
    <text evidence="2">The sequence shown here is derived from an EMBL/GenBank/DDBJ whole genome shotgun (WGS) entry which is preliminary data.</text>
</comment>
<organism evidence="2">
    <name type="scientific">Cryptosporidium canis</name>
    <dbReference type="NCBI Taxonomy" id="195482"/>
    <lineage>
        <taxon>Eukaryota</taxon>
        <taxon>Sar</taxon>
        <taxon>Alveolata</taxon>
        <taxon>Apicomplexa</taxon>
        <taxon>Conoidasida</taxon>
        <taxon>Coccidia</taxon>
        <taxon>Eucoccidiorida</taxon>
        <taxon>Eimeriorina</taxon>
        <taxon>Cryptosporidiidae</taxon>
        <taxon>Cryptosporidium</taxon>
    </lineage>
</organism>
<protein>
    <submittedName>
        <fullName evidence="2">Uncharacterized protein</fullName>
    </submittedName>
</protein>
<dbReference type="Proteomes" id="UP001067231">
    <property type="component" value="Unassembled WGS sequence"/>
</dbReference>
<dbReference type="SUPFAM" id="SSF89009">
    <property type="entry name" value="GAT-like domain"/>
    <property type="match status" value="1"/>
</dbReference>